<gene>
    <name evidence="3" type="ORF">V144x_44770</name>
</gene>
<dbReference type="GO" id="GO:0016491">
    <property type="term" value="F:oxidoreductase activity"/>
    <property type="evidence" value="ECO:0007669"/>
    <property type="project" value="UniProtKB-KW"/>
</dbReference>
<sequence>MVEPTTLRQQERSDSNQLEIDQALQDLTEANRMSVGFSVEQRIQLTEQCLLSLSEAAPEWVALSCQAKQIPEGSRVRAEEVLAGPVSVARFLQILLINLKSVRSSGEPSLPGSVVQSLEKQWRVPVFPTIGLYDAIVFSGLKAEAWLEQNEESTSLFNFEQLEPTNSEPFPLTLVLGAGNVSAIPATDVLTKILQEGERVLLKMNPVNAYLRSVFEQAFKPLMDEGFLRIVCGDARDGAYLVEHPAINRIHITGSTQTHDAIVWGSDPAEQETRKQNNQPRINVPITSELGNVSPWIVVPGEYSEKQLRFQAENIAASIANNASFNCLATKVIVTATHWRQRDQFLSMIQKQLDQIPRRYAYYPGAAERWERFAGEVPDDKEYLPWKLIRDADPQMSPQLFREESFVCVCAEAGLEADSDTDFLEQAVNFVNQEVWGTLCATITVPNQFQKSQREFLEHCVSRLHYGAVGINHWPALNYAFMSTPWGGAPGGDLKNVASGMGNVHNTYFLRDVEKTVLYGPLTLIPKPVWFPSHPNPESVGWQLLKLYTQPSLMNLSRVGLSVLFK</sequence>
<organism evidence="3 4">
    <name type="scientific">Gimesia aquarii</name>
    <dbReference type="NCBI Taxonomy" id="2527964"/>
    <lineage>
        <taxon>Bacteria</taxon>
        <taxon>Pseudomonadati</taxon>
        <taxon>Planctomycetota</taxon>
        <taxon>Planctomycetia</taxon>
        <taxon>Planctomycetales</taxon>
        <taxon>Planctomycetaceae</taxon>
        <taxon>Gimesia</taxon>
    </lineage>
</organism>
<dbReference type="AlphaFoldDB" id="A0A517W137"/>
<accession>A0A517W137</accession>
<dbReference type="InterPro" id="IPR015590">
    <property type="entry name" value="Aldehyde_DH_dom"/>
</dbReference>
<proteinExistence type="predicted"/>
<name>A0A517W137_9PLAN</name>
<dbReference type="EMBL" id="CP037920">
    <property type="protein sequence ID" value="QDT98967.1"/>
    <property type="molecule type" value="Genomic_DNA"/>
</dbReference>
<protein>
    <submittedName>
        <fullName evidence="3">Aldehyde dehydrogenase family protein</fullName>
    </submittedName>
</protein>
<dbReference type="InterPro" id="IPR016161">
    <property type="entry name" value="Ald_DH/histidinol_DH"/>
</dbReference>
<dbReference type="SUPFAM" id="SSF53720">
    <property type="entry name" value="ALDH-like"/>
    <property type="match status" value="1"/>
</dbReference>
<reference evidence="3 4" key="1">
    <citation type="submission" date="2019-03" db="EMBL/GenBank/DDBJ databases">
        <title>Deep-cultivation of Planctomycetes and their phenomic and genomic characterization uncovers novel biology.</title>
        <authorList>
            <person name="Wiegand S."/>
            <person name="Jogler M."/>
            <person name="Boedeker C."/>
            <person name="Pinto D."/>
            <person name="Vollmers J."/>
            <person name="Rivas-Marin E."/>
            <person name="Kohn T."/>
            <person name="Peeters S.H."/>
            <person name="Heuer A."/>
            <person name="Rast P."/>
            <person name="Oberbeckmann S."/>
            <person name="Bunk B."/>
            <person name="Jeske O."/>
            <person name="Meyerdierks A."/>
            <person name="Storesund J.E."/>
            <person name="Kallscheuer N."/>
            <person name="Luecker S."/>
            <person name="Lage O.M."/>
            <person name="Pohl T."/>
            <person name="Merkel B.J."/>
            <person name="Hornburger P."/>
            <person name="Mueller R.-W."/>
            <person name="Bruemmer F."/>
            <person name="Labrenz M."/>
            <person name="Spormann A.M."/>
            <person name="Op den Camp H."/>
            <person name="Overmann J."/>
            <person name="Amann R."/>
            <person name="Jetten M.S.M."/>
            <person name="Mascher T."/>
            <person name="Medema M.H."/>
            <person name="Devos D.P."/>
            <person name="Kaster A.-K."/>
            <person name="Ovreas L."/>
            <person name="Rohde M."/>
            <person name="Galperin M.Y."/>
            <person name="Jogler C."/>
        </authorList>
    </citation>
    <scope>NUCLEOTIDE SEQUENCE [LARGE SCALE GENOMIC DNA]</scope>
    <source>
        <strain evidence="3 4">V144</strain>
    </source>
</reference>
<evidence type="ECO:0000313" key="3">
    <source>
        <dbReference type="EMBL" id="QDT98967.1"/>
    </source>
</evidence>
<dbReference type="RefSeq" id="WP_144988057.1">
    <property type="nucleotide sequence ID" value="NZ_CP037920.1"/>
</dbReference>
<dbReference type="InterPro" id="IPR016162">
    <property type="entry name" value="Ald_DH_N"/>
</dbReference>
<dbReference type="Pfam" id="PF00171">
    <property type="entry name" value="Aldedh"/>
    <property type="match status" value="1"/>
</dbReference>
<evidence type="ECO:0000313" key="4">
    <source>
        <dbReference type="Proteomes" id="UP000318704"/>
    </source>
</evidence>
<dbReference type="Proteomes" id="UP000318704">
    <property type="component" value="Chromosome"/>
</dbReference>
<feature type="domain" description="Aldehyde dehydrogenase" evidence="2">
    <location>
        <begin position="161"/>
        <end position="356"/>
    </location>
</feature>
<dbReference type="Gene3D" id="3.40.605.10">
    <property type="entry name" value="Aldehyde Dehydrogenase, Chain A, domain 1"/>
    <property type="match status" value="1"/>
</dbReference>
<evidence type="ECO:0000256" key="1">
    <source>
        <dbReference type="ARBA" id="ARBA00023002"/>
    </source>
</evidence>
<dbReference type="KEGG" id="gaw:V144x_44770"/>
<evidence type="ECO:0000259" key="2">
    <source>
        <dbReference type="Pfam" id="PF00171"/>
    </source>
</evidence>
<keyword evidence="1" id="KW-0560">Oxidoreductase</keyword>